<keyword evidence="1" id="KW-0472">Membrane</keyword>
<feature type="transmembrane region" description="Helical" evidence="1">
    <location>
        <begin position="108"/>
        <end position="130"/>
    </location>
</feature>
<comment type="caution">
    <text evidence="2">The sequence shown here is derived from an EMBL/GenBank/DDBJ whole genome shotgun (WGS) entry which is preliminary data.</text>
</comment>
<feature type="transmembrane region" description="Helical" evidence="1">
    <location>
        <begin position="27"/>
        <end position="44"/>
    </location>
</feature>
<evidence type="ECO:0000313" key="2">
    <source>
        <dbReference type="EMBL" id="HGG99025.1"/>
    </source>
</evidence>
<protein>
    <recommendedName>
        <fullName evidence="3">Rod shape-determining protein MreD</fullName>
    </recommendedName>
</protein>
<reference evidence="2" key="1">
    <citation type="journal article" date="2020" name="mSystems">
        <title>Genome- and Community-Level Interaction Insights into Carbon Utilization and Element Cycling Functions of Hydrothermarchaeota in Hydrothermal Sediment.</title>
        <authorList>
            <person name="Zhou Z."/>
            <person name="Liu Y."/>
            <person name="Xu W."/>
            <person name="Pan J."/>
            <person name="Luo Z.H."/>
            <person name="Li M."/>
        </authorList>
    </citation>
    <scope>NUCLEOTIDE SEQUENCE [LARGE SCALE GENOMIC DNA]</scope>
    <source>
        <strain evidence="2">SpSt-788</strain>
    </source>
</reference>
<feature type="transmembrane region" description="Helical" evidence="1">
    <location>
        <begin position="75"/>
        <end position="96"/>
    </location>
</feature>
<keyword evidence="1" id="KW-1133">Transmembrane helix</keyword>
<accession>A0A7C4EKQ7</accession>
<organism evidence="2">
    <name type="scientific">Thermodesulfovibrio aggregans</name>
    <dbReference type="NCBI Taxonomy" id="86166"/>
    <lineage>
        <taxon>Bacteria</taxon>
        <taxon>Pseudomonadati</taxon>
        <taxon>Nitrospirota</taxon>
        <taxon>Thermodesulfovibrionia</taxon>
        <taxon>Thermodesulfovibrionales</taxon>
        <taxon>Thermodesulfovibrionaceae</taxon>
        <taxon>Thermodesulfovibrio</taxon>
    </lineage>
</organism>
<dbReference type="EMBL" id="DTHO01000009">
    <property type="protein sequence ID" value="HGG99025.1"/>
    <property type="molecule type" value="Genomic_DNA"/>
</dbReference>
<evidence type="ECO:0008006" key="3">
    <source>
        <dbReference type="Google" id="ProtNLM"/>
    </source>
</evidence>
<gene>
    <name evidence="2" type="ORF">ENV75_01010</name>
</gene>
<dbReference type="AlphaFoldDB" id="A0A7C4EKQ7"/>
<proteinExistence type="predicted"/>
<name>A0A7C4EKQ7_9BACT</name>
<evidence type="ECO:0000256" key="1">
    <source>
        <dbReference type="SAM" id="Phobius"/>
    </source>
</evidence>
<keyword evidence="1" id="KW-0812">Transmembrane</keyword>
<feature type="transmembrane region" description="Helical" evidence="1">
    <location>
        <begin position="136"/>
        <end position="159"/>
    </location>
</feature>
<sequence length="162" mass="18998">MILIFKWVIFTFLIFFAEHILTFKGLNFNFSFLLIYIFVIKYFFPKTEQKKIAPSEALPVLFSSGIGLIEDLFQGIIGPAIISKTITGSLLIILVKQLFFHWTEIFKAFIILIFTVIDETIYSLIMVYFFNFNTEYIMLLKNFFIKGLINIPLALILTWRKP</sequence>